<evidence type="ECO:0000259" key="9">
    <source>
        <dbReference type="Pfam" id="PF03067"/>
    </source>
</evidence>
<evidence type="ECO:0000256" key="5">
    <source>
        <dbReference type="ARBA" id="ARBA00023180"/>
    </source>
</evidence>
<dbReference type="GO" id="GO:0046872">
    <property type="term" value="F:metal ion binding"/>
    <property type="evidence" value="ECO:0007669"/>
    <property type="project" value="UniProtKB-KW"/>
</dbReference>
<evidence type="ECO:0000256" key="3">
    <source>
        <dbReference type="ARBA" id="ARBA00023008"/>
    </source>
</evidence>
<organism evidence="10 11">
    <name type="scientific">Lasiosphaeria ovina</name>
    <dbReference type="NCBI Taxonomy" id="92902"/>
    <lineage>
        <taxon>Eukaryota</taxon>
        <taxon>Fungi</taxon>
        <taxon>Dikarya</taxon>
        <taxon>Ascomycota</taxon>
        <taxon>Pezizomycotina</taxon>
        <taxon>Sordariomycetes</taxon>
        <taxon>Sordariomycetidae</taxon>
        <taxon>Sordariales</taxon>
        <taxon>Lasiosphaeriaceae</taxon>
        <taxon>Lasiosphaeria</taxon>
    </lineage>
</organism>
<proteinExistence type="inferred from homology"/>
<evidence type="ECO:0000256" key="2">
    <source>
        <dbReference type="ARBA" id="ARBA00022723"/>
    </source>
</evidence>
<reference evidence="10" key="1">
    <citation type="journal article" date="2023" name="Mol. Phylogenet. Evol.">
        <title>Genome-scale phylogeny and comparative genomics of the fungal order Sordariales.</title>
        <authorList>
            <person name="Hensen N."/>
            <person name="Bonometti L."/>
            <person name="Westerberg I."/>
            <person name="Brannstrom I.O."/>
            <person name="Guillou S."/>
            <person name="Cros-Aarteil S."/>
            <person name="Calhoun S."/>
            <person name="Haridas S."/>
            <person name="Kuo A."/>
            <person name="Mondo S."/>
            <person name="Pangilinan J."/>
            <person name="Riley R."/>
            <person name="LaButti K."/>
            <person name="Andreopoulos B."/>
            <person name="Lipzen A."/>
            <person name="Chen C."/>
            <person name="Yan M."/>
            <person name="Daum C."/>
            <person name="Ng V."/>
            <person name="Clum A."/>
            <person name="Steindorff A."/>
            <person name="Ohm R.A."/>
            <person name="Martin F."/>
            <person name="Silar P."/>
            <person name="Natvig D.O."/>
            <person name="Lalanne C."/>
            <person name="Gautier V."/>
            <person name="Ament-Velasquez S.L."/>
            <person name="Kruys A."/>
            <person name="Hutchinson M.I."/>
            <person name="Powell A.J."/>
            <person name="Barry K."/>
            <person name="Miller A.N."/>
            <person name="Grigoriev I.V."/>
            <person name="Debuchy R."/>
            <person name="Gladieux P."/>
            <person name="Hiltunen Thoren M."/>
            <person name="Johannesson H."/>
        </authorList>
    </citation>
    <scope>NUCLEOTIDE SEQUENCE</scope>
    <source>
        <strain evidence="10">CBS 958.72</strain>
    </source>
</reference>
<feature type="region of interest" description="Disordered" evidence="7">
    <location>
        <begin position="194"/>
        <end position="215"/>
    </location>
</feature>
<accession>A0AAE0N854</accession>
<evidence type="ECO:0000313" key="10">
    <source>
        <dbReference type="EMBL" id="KAK3372989.1"/>
    </source>
</evidence>
<gene>
    <name evidence="10" type="ORF">B0T24DRAFT_528930</name>
</gene>
<evidence type="ECO:0000256" key="1">
    <source>
        <dbReference type="ARBA" id="ARBA00001973"/>
    </source>
</evidence>
<feature type="chain" id="PRO_5042285332" description="Chitin-binding type-4 domain-containing protein" evidence="8">
    <location>
        <begin position="21"/>
        <end position="215"/>
    </location>
</feature>
<sequence>MHFTLASVVGLAGLAAQAAAHGLVEKPATREPGTATAAACGKTMAKFYQSDNTSYPEALLRSNPKGLTDGYDAKKCNLWLCKGFQFADNTAQVQKYKAGDVVDLEVFIRIPHKGYANVSVVDTTTNTVIGPPLIAWADNYAATNRPPADQTKFSIKVPDLGAKCTTPGVCVIQWYWFGQGQTYESCIDFTTPAPAPVSHEHEHERRRAIRGQTRQ</sequence>
<keyword evidence="8" id="KW-0732">Signal</keyword>
<feature type="signal peptide" evidence="8">
    <location>
        <begin position="1"/>
        <end position="20"/>
    </location>
</feature>
<feature type="domain" description="Chitin-binding type-4" evidence="9">
    <location>
        <begin position="21"/>
        <end position="189"/>
    </location>
</feature>
<dbReference type="PANTHER" id="PTHR36575">
    <property type="entry name" value="BINDING PROTEIN, PUTATIVE (AFU_ORTHOLOGUE AFUA_1G14430)-RELATED"/>
    <property type="match status" value="1"/>
</dbReference>
<keyword evidence="2" id="KW-0479">Metal-binding</keyword>
<dbReference type="EMBL" id="JAULSN010000004">
    <property type="protein sequence ID" value="KAK3372989.1"/>
    <property type="molecule type" value="Genomic_DNA"/>
</dbReference>
<dbReference type="InterPro" id="IPR004302">
    <property type="entry name" value="Cellulose/chitin-bd_N"/>
</dbReference>
<comment type="cofactor">
    <cofactor evidence="1">
        <name>Cu(2+)</name>
        <dbReference type="ChEBI" id="CHEBI:29036"/>
    </cofactor>
</comment>
<evidence type="ECO:0000256" key="4">
    <source>
        <dbReference type="ARBA" id="ARBA00023157"/>
    </source>
</evidence>
<dbReference type="Pfam" id="PF03067">
    <property type="entry name" value="LPMO_10"/>
    <property type="match status" value="1"/>
</dbReference>
<keyword evidence="4" id="KW-1015">Disulfide bond</keyword>
<evidence type="ECO:0000313" key="11">
    <source>
        <dbReference type="Proteomes" id="UP001287356"/>
    </source>
</evidence>
<keyword evidence="3" id="KW-0186">Copper</keyword>
<comment type="caution">
    <text evidence="10">The sequence shown here is derived from an EMBL/GenBank/DDBJ whole genome shotgun (WGS) entry which is preliminary data.</text>
</comment>
<dbReference type="Gene3D" id="2.70.50.70">
    <property type="match status" value="1"/>
</dbReference>
<keyword evidence="11" id="KW-1185">Reference proteome</keyword>
<protein>
    <recommendedName>
        <fullName evidence="9">Chitin-binding type-4 domain-containing protein</fullName>
    </recommendedName>
</protein>
<dbReference type="InterPro" id="IPR052282">
    <property type="entry name" value="Starch-active_LPMO"/>
</dbReference>
<dbReference type="AlphaFoldDB" id="A0AAE0N854"/>
<comment type="similarity">
    <text evidence="6">Belongs to the polysaccharide monooxygenase AA13 family.</text>
</comment>
<evidence type="ECO:0000256" key="7">
    <source>
        <dbReference type="SAM" id="MobiDB-lite"/>
    </source>
</evidence>
<evidence type="ECO:0000256" key="8">
    <source>
        <dbReference type="SAM" id="SignalP"/>
    </source>
</evidence>
<name>A0AAE0N854_9PEZI</name>
<dbReference type="PANTHER" id="PTHR36575:SF2">
    <property type="entry name" value="CHITIN-BINDING TYPE-4 DOMAIN-CONTAINING PROTEIN-RELATED"/>
    <property type="match status" value="1"/>
</dbReference>
<evidence type="ECO:0000256" key="6">
    <source>
        <dbReference type="ARBA" id="ARBA00034311"/>
    </source>
</evidence>
<reference evidence="10" key="2">
    <citation type="submission" date="2023-06" db="EMBL/GenBank/DDBJ databases">
        <authorList>
            <consortium name="Lawrence Berkeley National Laboratory"/>
            <person name="Haridas S."/>
            <person name="Hensen N."/>
            <person name="Bonometti L."/>
            <person name="Westerberg I."/>
            <person name="Brannstrom I.O."/>
            <person name="Guillou S."/>
            <person name="Cros-Aarteil S."/>
            <person name="Calhoun S."/>
            <person name="Kuo A."/>
            <person name="Mondo S."/>
            <person name="Pangilinan J."/>
            <person name="Riley R."/>
            <person name="Labutti K."/>
            <person name="Andreopoulos B."/>
            <person name="Lipzen A."/>
            <person name="Chen C."/>
            <person name="Yanf M."/>
            <person name="Daum C."/>
            <person name="Ng V."/>
            <person name="Clum A."/>
            <person name="Steindorff A."/>
            <person name="Ohm R."/>
            <person name="Martin F."/>
            <person name="Silar P."/>
            <person name="Natvig D."/>
            <person name="Lalanne C."/>
            <person name="Gautier V."/>
            <person name="Ament-Velasquez S.L."/>
            <person name="Kruys A."/>
            <person name="Hutchinson M.I."/>
            <person name="Powell A.J."/>
            <person name="Barry K."/>
            <person name="Miller A.N."/>
            <person name="Grigoriev I.V."/>
            <person name="Debuchy R."/>
            <person name="Gladieux P."/>
            <person name="Thoren M.H."/>
            <person name="Johannesson H."/>
        </authorList>
    </citation>
    <scope>NUCLEOTIDE SEQUENCE</scope>
    <source>
        <strain evidence="10">CBS 958.72</strain>
    </source>
</reference>
<keyword evidence="5" id="KW-0325">Glycoprotein</keyword>
<dbReference type="Proteomes" id="UP001287356">
    <property type="component" value="Unassembled WGS sequence"/>
</dbReference>